<keyword evidence="1" id="KW-0472">Membrane</keyword>
<dbReference type="EMBL" id="FLQX01000152">
    <property type="protein sequence ID" value="SBT09558.1"/>
    <property type="molecule type" value="Genomic_DNA"/>
</dbReference>
<gene>
    <name evidence="3" type="ORF">ACCAA_720033</name>
</gene>
<protein>
    <recommendedName>
        <fullName evidence="2">Ice-binding protein C-terminal domain-containing protein</fullName>
    </recommendedName>
</protein>
<proteinExistence type="predicted"/>
<keyword evidence="1" id="KW-1133">Transmembrane helix</keyword>
<dbReference type="AlphaFoldDB" id="A0A1A8XZR2"/>
<evidence type="ECO:0000259" key="2">
    <source>
        <dbReference type="Pfam" id="PF07589"/>
    </source>
</evidence>
<feature type="transmembrane region" description="Helical" evidence="1">
    <location>
        <begin position="34"/>
        <end position="53"/>
    </location>
</feature>
<organism evidence="3 4">
    <name type="scientific">Candidatus Accumulibacter aalborgensis</name>
    <dbReference type="NCBI Taxonomy" id="1860102"/>
    <lineage>
        <taxon>Bacteria</taxon>
        <taxon>Pseudomonadati</taxon>
        <taxon>Pseudomonadota</taxon>
        <taxon>Betaproteobacteria</taxon>
        <taxon>Candidatus Accumulibacter</taxon>
    </lineage>
</organism>
<keyword evidence="4" id="KW-1185">Reference proteome</keyword>
<dbReference type="Pfam" id="PF07589">
    <property type="entry name" value="PEP-CTERM"/>
    <property type="match status" value="1"/>
</dbReference>
<dbReference type="STRING" id="1860102.ACCAA_720033"/>
<evidence type="ECO:0000313" key="3">
    <source>
        <dbReference type="EMBL" id="SBT09558.1"/>
    </source>
</evidence>
<reference evidence="3 4" key="1">
    <citation type="submission" date="2016-06" db="EMBL/GenBank/DDBJ databases">
        <authorList>
            <person name="Kjaerup R.B."/>
            <person name="Dalgaard T.S."/>
            <person name="Juul-Madsen H.R."/>
        </authorList>
    </citation>
    <scope>NUCLEOTIDE SEQUENCE [LARGE SCALE GENOMIC DNA]</scope>
    <source>
        <strain evidence="3">3</strain>
    </source>
</reference>
<dbReference type="Proteomes" id="UP000199169">
    <property type="component" value="Unassembled WGS sequence"/>
</dbReference>
<dbReference type="InterPro" id="IPR013424">
    <property type="entry name" value="Ice-binding_C"/>
</dbReference>
<accession>A0A1A8XZR2</accession>
<feature type="domain" description="Ice-binding protein C-terminal" evidence="2">
    <location>
        <begin position="98"/>
        <end position="121"/>
    </location>
</feature>
<name>A0A1A8XZR2_9PROT</name>
<keyword evidence="1" id="KW-0812">Transmembrane</keyword>
<evidence type="ECO:0000313" key="4">
    <source>
        <dbReference type="Proteomes" id="UP000199169"/>
    </source>
</evidence>
<sequence>MTPEPQRDSRPVKCWGSFFTPTTTNGIIIQRRNFLSYLRLVLLLVGLLVFVRVEAGPIFGARAGYILSFDVTTGQLAGIFPSGISDQGRIAFESYRIPVPEPNILALLGLAFAGICCHQRKRIGSVCVSDG</sequence>
<evidence type="ECO:0000256" key="1">
    <source>
        <dbReference type="SAM" id="Phobius"/>
    </source>
</evidence>